<keyword evidence="2" id="KW-1185">Reference proteome</keyword>
<protein>
    <recommendedName>
        <fullName evidence="3">SnoaL-like domain-containing protein</fullName>
    </recommendedName>
</protein>
<dbReference type="RefSeq" id="WP_168140709.1">
    <property type="nucleotide sequence ID" value="NZ_CP038798.1"/>
</dbReference>
<gene>
    <name evidence="1" type="ORF">EXE63_02985</name>
</gene>
<accession>A0A6H0RXP9</accession>
<evidence type="ECO:0000313" key="1">
    <source>
        <dbReference type="EMBL" id="QIV79983.1"/>
    </source>
</evidence>
<sequence length="133" mass="15151">MAQDVMSQILTEDVVIGLRGGDMWRGFEGLREYLSVRAEFFDQRTELKAVLSLTMLSDLDLEITSRLDFFMRRWRPPAANSEEFVGTAFHTWKIRLVDGHFRIASEIVDGFANLNENARRLLSSPVLAGGVEE</sequence>
<proteinExistence type="predicted"/>
<dbReference type="EMBL" id="CP038798">
    <property type="protein sequence ID" value="QIV79983.1"/>
    <property type="molecule type" value="Genomic_DNA"/>
</dbReference>
<dbReference type="AlphaFoldDB" id="A0A6H0RXP9"/>
<evidence type="ECO:0008006" key="3">
    <source>
        <dbReference type="Google" id="ProtNLM"/>
    </source>
</evidence>
<organism evidence="1 2">
    <name type="scientific">Mycolicibacterium frederiksbergense</name>
    <dbReference type="NCBI Taxonomy" id="117567"/>
    <lineage>
        <taxon>Bacteria</taxon>
        <taxon>Bacillati</taxon>
        <taxon>Actinomycetota</taxon>
        <taxon>Actinomycetes</taxon>
        <taxon>Mycobacteriales</taxon>
        <taxon>Mycobacteriaceae</taxon>
        <taxon>Mycolicibacterium</taxon>
    </lineage>
</organism>
<dbReference type="KEGG" id="mfre:EXE63_02985"/>
<geneLocation type="plasmid" evidence="1 2">
    <name>unnamed2</name>
</geneLocation>
<evidence type="ECO:0000313" key="2">
    <source>
        <dbReference type="Proteomes" id="UP000501849"/>
    </source>
</evidence>
<reference evidence="1 2" key="1">
    <citation type="submission" date="2019-04" db="EMBL/GenBank/DDBJ databases">
        <title>Draft, Whole-Genome Sequence of the Anthracene-degrading Mycobacterium frederiksbergense LB501T, Isolated from a Polycyclic Aromatic Hydrocarbon (PAH)-Contaminated Soil.</title>
        <authorList>
            <person name="Augelletti F."/>
        </authorList>
    </citation>
    <scope>NUCLEOTIDE SEQUENCE [LARGE SCALE GENOMIC DNA]</scope>
    <source>
        <strain evidence="1 2">LB 501T</strain>
        <plasmid evidence="1 2">unnamed2</plasmid>
    </source>
</reference>
<keyword evidence="1" id="KW-0614">Plasmid</keyword>
<name>A0A6H0RXP9_9MYCO</name>
<dbReference type="Proteomes" id="UP000501849">
    <property type="component" value="Plasmid unnamed2"/>
</dbReference>